<organism evidence="4 5">
    <name type="scientific">Ricinus communis</name>
    <name type="common">Castor bean</name>
    <dbReference type="NCBI Taxonomy" id="3988"/>
    <lineage>
        <taxon>Eukaryota</taxon>
        <taxon>Viridiplantae</taxon>
        <taxon>Streptophyta</taxon>
        <taxon>Embryophyta</taxon>
        <taxon>Tracheophyta</taxon>
        <taxon>Spermatophyta</taxon>
        <taxon>Magnoliopsida</taxon>
        <taxon>eudicotyledons</taxon>
        <taxon>Gunneridae</taxon>
        <taxon>Pentapetalae</taxon>
        <taxon>rosids</taxon>
        <taxon>fabids</taxon>
        <taxon>Malpighiales</taxon>
        <taxon>Euphorbiaceae</taxon>
        <taxon>Acalyphoideae</taxon>
        <taxon>Acalypheae</taxon>
        <taxon>Ricinus</taxon>
    </lineage>
</organism>
<dbReference type="EMBL" id="EQ973822">
    <property type="protein sequence ID" value="EEF44545.1"/>
    <property type="molecule type" value="Genomic_DNA"/>
</dbReference>
<dbReference type="InterPro" id="IPR013899">
    <property type="entry name" value="DUF1771"/>
</dbReference>
<feature type="region of interest" description="Disordered" evidence="1">
    <location>
        <begin position="1"/>
        <end position="57"/>
    </location>
</feature>
<dbReference type="SMART" id="SM01162">
    <property type="entry name" value="DUF1771"/>
    <property type="match status" value="1"/>
</dbReference>
<dbReference type="PANTHER" id="PTHR47812">
    <property type="entry name" value="SMR (SMALL MUTS RELATED) DOMAIN-CONTAINING PROTEIN"/>
    <property type="match status" value="1"/>
</dbReference>
<name>B9RWA8_RICCO</name>
<feature type="compositionally biased region" description="Polar residues" evidence="1">
    <location>
        <begin position="1"/>
        <end position="13"/>
    </location>
</feature>
<dbReference type="OrthoDB" id="3231855at2759"/>
<dbReference type="AlphaFoldDB" id="B9RWA8"/>
<feature type="transmembrane region" description="Helical" evidence="2">
    <location>
        <begin position="378"/>
        <end position="406"/>
    </location>
</feature>
<sequence>MSNSYPKNSQVRGKSQGWAAFDLNQRQKGHQKQPQVVVDTGNTNGNDDPFPPLPTTTTSLRPCGNNALPATARSFSSVFIPSADFPPISDNISDSTFNELKQLHSWADSSLIQDVMYSVNNDFHMAASFLNTILSSTHNSVGNGRIEKYLSTSHDPQSEKVRSECSFSENTSDLAADIVELSSTLEEALTHNHNELAAACGQGEALSQAAANMNLILGHLKSIPVEPEWEEHNLYLKHRRNALKITRLASRHSRAATNAFLRGDHFSAQQESLKARKEWLDAERLNAEAAKEILNITNSENNPWKLDLHGLHAAEAVQALQEHLKKIETQLSVKRLVSPGRVKTKNGIICSLIEPFSNMDVENLDIQRVGFRQRPASLLVITGIFLCLVHMRYFLYIISVASSIVFGARHEDPRLMA</sequence>
<evidence type="ECO:0000259" key="3">
    <source>
        <dbReference type="PROSITE" id="PS50828"/>
    </source>
</evidence>
<reference evidence="5" key="1">
    <citation type="journal article" date="2010" name="Nat. Biotechnol.">
        <title>Draft genome sequence of the oilseed species Ricinus communis.</title>
        <authorList>
            <person name="Chan A.P."/>
            <person name="Crabtree J."/>
            <person name="Zhao Q."/>
            <person name="Lorenzi H."/>
            <person name="Orvis J."/>
            <person name="Puiu D."/>
            <person name="Melake-Berhan A."/>
            <person name="Jones K.M."/>
            <person name="Redman J."/>
            <person name="Chen G."/>
            <person name="Cahoon E.B."/>
            <person name="Gedil M."/>
            <person name="Stanke M."/>
            <person name="Haas B.J."/>
            <person name="Wortman J.R."/>
            <person name="Fraser-Liggett C.M."/>
            <person name="Ravel J."/>
            <person name="Rabinowicz P.D."/>
        </authorList>
    </citation>
    <scope>NUCLEOTIDE SEQUENCE [LARGE SCALE GENOMIC DNA]</scope>
    <source>
        <strain evidence="5">cv. Hale</strain>
    </source>
</reference>
<keyword evidence="2" id="KW-0812">Transmembrane</keyword>
<dbReference type="Pfam" id="PF08590">
    <property type="entry name" value="DUF1771"/>
    <property type="match status" value="1"/>
</dbReference>
<dbReference type="PANTHER" id="PTHR47812:SF2">
    <property type="entry name" value="SMR (SMALL MUTS RELATED) DOMAIN-CONTAINING PROTEIN"/>
    <property type="match status" value="1"/>
</dbReference>
<dbReference type="FunCoup" id="B9RWA8">
    <property type="interactions" value="1409"/>
</dbReference>
<keyword evidence="2" id="KW-0472">Membrane</keyword>
<dbReference type="Gene3D" id="3.30.1370.110">
    <property type="match status" value="1"/>
</dbReference>
<dbReference type="eggNOG" id="KOG2401">
    <property type="taxonomic scope" value="Eukaryota"/>
</dbReference>
<dbReference type="InterPro" id="IPR002625">
    <property type="entry name" value="Smr_dom"/>
</dbReference>
<dbReference type="PROSITE" id="PS50828">
    <property type="entry name" value="SMR"/>
    <property type="match status" value="1"/>
</dbReference>
<evidence type="ECO:0000256" key="1">
    <source>
        <dbReference type="SAM" id="MobiDB-lite"/>
    </source>
</evidence>
<feature type="domain" description="Smr" evidence="3">
    <location>
        <begin position="306"/>
        <end position="384"/>
    </location>
</feature>
<keyword evidence="5" id="KW-1185">Reference proteome</keyword>
<evidence type="ECO:0000256" key="2">
    <source>
        <dbReference type="SAM" id="Phobius"/>
    </source>
</evidence>
<protein>
    <submittedName>
        <fullName evidence="4">ATP binding protein, putative</fullName>
    </submittedName>
</protein>
<dbReference type="Proteomes" id="UP000008311">
    <property type="component" value="Unassembled WGS sequence"/>
</dbReference>
<evidence type="ECO:0000313" key="5">
    <source>
        <dbReference type="Proteomes" id="UP000008311"/>
    </source>
</evidence>
<evidence type="ECO:0000313" key="4">
    <source>
        <dbReference type="EMBL" id="EEF44545.1"/>
    </source>
</evidence>
<accession>B9RWA8</accession>
<dbReference type="InParanoid" id="B9RWA8"/>
<dbReference type="InterPro" id="IPR036063">
    <property type="entry name" value="Smr_dom_sf"/>
</dbReference>
<keyword evidence="2" id="KW-1133">Transmembrane helix</keyword>
<proteinExistence type="predicted"/>
<dbReference type="STRING" id="3988.B9RWA8"/>
<gene>
    <name evidence="4" type="ORF">RCOM_1176950</name>
</gene>